<keyword evidence="3" id="KW-0378">Hydrolase</keyword>
<name>A0ABM6Z4W9_9ACTO</name>
<sequence length="330" mass="36198">MVIAALPEDDGTRAIQAETADTAQQDAQPTWEQFLVPLLRLLNDGRVQQLRVLRQVLTGEDLARHLQAPAAALSGHSASDGRVSLAVAHLARADAVERPSRGQYRITETGRQILAEFPDGLTQAEVEELADYAATRRRSAGRHERARPLVEEPGGRTTTVAAVHQIGDGLERLRETVTTELLQRLHAQDLEAFGTTLLTLLEAMGYGVQGRRPLLELTQDGGVEAVIDDDPLGLSRIYLQAKRLAPMGMPTGRPVVQAFVREVQRRGLVQGMFVTTGRLTAEAWTHAQRATSRVLLVDGEALASLMMCYGVGVRPYETLRLLEVDEEFFA</sequence>
<evidence type="ECO:0000313" key="3">
    <source>
        <dbReference type="EMBL" id="AYD90364.1"/>
    </source>
</evidence>
<dbReference type="PANTHER" id="PTHR30015:SF7">
    <property type="entry name" value="TYPE IV METHYL-DIRECTED RESTRICTION ENZYME ECOKMRR"/>
    <property type="match status" value="1"/>
</dbReference>
<dbReference type="InterPro" id="IPR011856">
    <property type="entry name" value="tRNA_endonuc-like_dom_sf"/>
</dbReference>
<accession>A0ABM6Z4W9</accession>
<proteinExistence type="predicted"/>
<dbReference type="EMBL" id="CP032514">
    <property type="protein sequence ID" value="AYD90364.1"/>
    <property type="molecule type" value="Genomic_DNA"/>
</dbReference>
<dbReference type="InterPro" id="IPR052906">
    <property type="entry name" value="Type_IV_Methyl-Rstrct_Enzyme"/>
</dbReference>
<keyword evidence="3" id="KW-0255">Endonuclease</keyword>
<keyword evidence="4" id="KW-1185">Reference proteome</keyword>
<reference evidence="3 4" key="1">
    <citation type="submission" date="2018-09" db="EMBL/GenBank/DDBJ databases">
        <authorList>
            <person name="Li J."/>
        </authorList>
    </citation>
    <scope>NUCLEOTIDE SEQUENCE [LARGE SCALE GENOMIC DNA]</scope>
    <source>
        <strain evidence="3 4">2129</strain>
    </source>
</reference>
<protein>
    <submittedName>
        <fullName evidence="3">Restriction endonuclease</fullName>
    </submittedName>
</protein>
<keyword evidence="3" id="KW-0540">Nuclease</keyword>
<dbReference type="Pfam" id="PF14338">
    <property type="entry name" value="Mrr_N"/>
    <property type="match status" value="1"/>
</dbReference>
<evidence type="ECO:0000259" key="1">
    <source>
        <dbReference type="Pfam" id="PF04471"/>
    </source>
</evidence>
<dbReference type="InterPro" id="IPR025745">
    <property type="entry name" value="Mrr-like_N_dom"/>
</dbReference>
<feature type="domain" description="Restriction endonuclease type IV Mrr" evidence="1">
    <location>
        <begin position="189"/>
        <end position="306"/>
    </location>
</feature>
<dbReference type="RefSeq" id="WP_119836882.1">
    <property type="nucleotide sequence ID" value="NZ_CP032514.1"/>
</dbReference>
<dbReference type="Proteomes" id="UP000273001">
    <property type="component" value="Chromosome"/>
</dbReference>
<evidence type="ECO:0000313" key="4">
    <source>
        <dbReference type="Proteomes" id="UP000273001"/>
    </source>
</evidence>
<gene>
    <name evidence="3" type="ORF">D5R93_10785</name>
</gene>
<dbReference type="InterPro" id="IPR007560">
    <property type="entry name" value="Restrct_endonuc_IV_Mrr"/>
</dbReference>
<dbReference type="InterPro" id="IPR036388">
    <property type="entry name" value="WH-like_DNA-bd_sf"/>
</dbReference>
<dbReference type="PANTHER" id="PTHR30015">
    <property type="entry name" value="MRR RESTRICTION SYSTEM PROTEIN"/>
    <property type="match status" value="1"/>
</dbReference>
<feature type="domain" description="Restriction system protein Mrr-like N-terminal" evidence="2">
    <location>
        <begin position="31"/>
        <end position="115"/>
    </location>
</feature>
<evidence type="ECO:0000259" key="2">
    <source>
        <dbReference type="Pfam" id="PF14338"/>
    </source>
</evidence>
<dbReference type="Pfam" id="PF04471">
    <property type="entry name" value="Mrr_cat"/>
    <property type="match status" value="1"/>
</dbReference>
<dbReference type="Gene3D" id="3.40.1350.10">
    <property type="match status" value="1"/>
</dbReference>
<dbReference type="Gene3D" id="1.10.10.10">
    <property type="entry name" value="Winged helix-like DNA-binding domain superfamily/Winged helix DNA-binding domain"/>
    <property type="match status" value="1"/>
</dbReference>
<dbReference type="GO" id="GO:0004519">
    <property type="term" value="F:endonuclease activity"/>
    <property type="evidence" value="ECO:0007669"/>
    <property type="project" value="UniProtKB-KW"/>
</dbReference>
<organism evidence="3 4">
    <name type="scientific">Actinomyces lilanjuaniae</name>
    <dbReference type="NCBI Taxonomy" id="2321394"/>
    <lineage>
        <taxon>Bacteria</taxon>
        <taxon>Bacillati</taxon>
        <taxon>Actinomycetota</taxon>
        <taxon>Actinomycetes</taxon>
        <taxon>Actinomycetales</taxon>
        <taxon>Actinomycetaceae</taxon>
        <taxon>Actinomyces</taxon>
    </lineage>
</organism>